<feature type="domain" description="RNase H type-1" evidence="3">
    <location>
        <begin position="466"/>
        <end position="608"/>
    </location>
</feature>
<dbReference type="InterPro" id="IPR002156">
    <property type="entry name" value="RNaseH_domain"/>
</dbReference>
<dbReference type="GO" id="GO:0003676">
    <property type="term" value="F:nucleic acid binding"/>
    <property type="evidence" value="ECO:0007669"/>
    <property type="project" value="InterPro"/>
</dbReference>
<reference evidence="4" key="1">
    <citation type="submission" date="2021-03" db="EMBL/GenBank/DDBJ databases">
        <authorList>
            <person name="Bekaert M."/>
        </authorList>
    </citation>
    <scope>NUCLEOTIDE SEQUENCE</scope>
</reference>
<dbReference type="SUPFAM" id="SSF53098">
    <property type="entry name" value="Ribonuclease H-like"/>
    <property type="match status" value="1"/>
</dbReference>
<dbReference type="Pfam" id="PF00643">
    <property type="entry name" value="zf-B_box"/>
    <property type="match status" value="1"/>
</dbReference>
<proteinExistence type="predicted"/>
<dbReference type="GO" id="GO:0008270">
    <property type="term" value="F:zinc ion binding"/>
    <property type="evidence" value="ECO:0007669"/>
    <property type="project" value="UniProtKB-KW"/>
</dbReference>
<dbReference type="PANTHER" id="PTHR46599">
    <property type="entry name" value="PIGGYBAC TRANSPOSABLE ELEMENT-DERIVED PROTEIN 4"/>
    <property type="match status" value="1"/>
</dbReference>
<keyword evidence="5" id="KW-1185">Reference proteome</keyword>
<organism evidence="4 5">
    <name type="scientific">Mytilus edulis</name>
    <name type="common">Blue mussel</name>
    <dbReference type="NCBI Taxonomy" id="6550"/>
    <lineage>
        <taxon>Eukaryota</taxon>
        <taxon>Metazoa</taxon>
        <taxon>Spiralia</taxon>
        <taxon>Lophotrochozoa</taxon>
        <taxon>Mollusca</taxon>
        <taxon>Bivalvia</taxon>
        <taxon>Autobranchia</taxon>
        <taxon>Pteriomorphia</taxon>
        <taxon>Mytilida</taxon>
        <taxon>Mytiloidea</taxon>
        <taxon>Mytilidae</taxon>
        <taxon>Mytilinae</taxon>
        <taxon>Mytilus</taxon>
    </lineage>
</organism>
<dbReference type="Gene3D" id="3.30.420.10">
    <property type="entry name" value="Ribonuclease H-like superfamily/Ribonuclease H"/>
    <property type="match status" value="1"/>
</dbReference>
<evidence type="ECO:0000313" key="5">
    <source>
        <dbReference type="Proteomes" id="UP000683360"/>
    </source>
</evidence>
<protein>
    <submittedName>
        <fullName evidence="4">Uncharacterized protein</fullName>
    </submittedName>
</protein>
<feature type="domain" description="B box-type" evidence="2">
    <location>
        <begin position="674"/>
        <end position="714"/>
    </location>
</feature>
<gene>
    <name evidence="4" type="ORF">MEDL_13776</name>
</gene>
<dbReference type="InterPro" id="IPR036397">
    <property type="entry name" value="RNaseH_sf"/>
</dbReference>
<dbReference type="CDD" id="cd19756">
    <property type="entry name" value="Bbox2"/>
    <property type="match status" value="1"/>
</dbReference>
<dbReference type="Gene3D" id="3.30.160.60">
    <property type="entry name" value="Classic Zinc Finger"/>
    <property type="match status" value="1"/>
</dbReference>
<dbReference type="PROSITE" id="PS50119">
    <property type="entry name" value="ZF_BBOX"/>
    <property type="match status" value="1"/>
</dbReference>
<keyword evidence="1" id="KW-0479">Metal-binding</keyword>
<evidence type="ECO:0000259" key="2">
    <source>
        <dbReference type="PROSITE" id="PS50119"/>
    </source>
</evidence>
<dbReference type="InterPro" id="IPR000315">
    <property type="entry name" value="Znf_B-box"/>
</dbReference>
<keyword evidence="1" id="KW-0862">Zinc</keyword>
<evidence type="ECO:0000313" key="4">
    <source>
        <dbReference type="EMBL" id="CAG2199052.1"/>
    </source>
</evidence>
<keyword evidence="1" id="KW-0863">Zinc-finger</keyword>
<dbReference type="SMART" id="SM00336">
    <property type="entry name" value="BBOX"/>
    <property type="match status" value="1"/>
</dbReference>
<sequence length="941" mass="108069">MVTVNPWMRVFPPEPEQNKIFRANPGPRNMPAANSTPVKYFYLLFSIELIKEIVRRTNSYARNYIREGAATAKRYARMKSWRPLTENELKSFLAIVFNMGLIRKSSIEEYWNSSLPSQASHWFKKVMSRNRFQNILKFLYVSDYSRNVPRQHPAYDPASRFRPLLSFMNKQFCRFIVPKKEVCVDETLMATKGHNVMRQYIPSKAAKFGIKFWMLCESATGYILQMSVYRGRHFDPVPAGQLQGTTVVMDLMSASNILNKGYHVFCDSFFCSQNLASRLIQTTTYITGTLRKNRPMPNTIRNANPTPDNPVYMRKGKMLCAAFRDMDGKKPVRMLSTAFSAQHLPSGRPRIVNGYNKNMGAVDTTDAIMKAYGGHRKNRKPWKKVVLHLFHRIVHNAYILYQKNTSDTPVKSRLRFIQEIVESLSGIRSEQPRRRRRHQRARSVSTLPDRKEKDCCVCSNRSHGVKKNTTLAFTDGSCKGNPGPCGAGAAILISNSTEHVELTQPVSNRGSILLGELVAIKLVIDFLIIPNNRKNTESIKIFSDSQSAIGILTLNWKSDNYGKTIHDIKIGILALKSEGIIVSIEWTPGHADIQGNELADQLAKKAAQEAEKIQSIPIFTKQDIQKGAKDSVMLKWQNRWDTSDKGRRYYAFQQNVKNTLPKDKPNVDFSHKEMEFPICAQHNEEFGYFCEKCDEPTCKVCIFTLHKGHNMSDLSETVAKKKKELSSTWEVYLRKLEGARKSVDNMENSLHTYRKKVYNTIKEIESEGEKLRNIIDKTVSDMAKELREKEAEEMKRVTQVINGLKSQLERGIQLERHINKALKLKDDTSMLISLKKFQEDMASYIPEVILPCEFSYLKGNAGSAHVHSMLGRIFFENDKSGRETPLEAKDDFNRNARKYELWACPLCNTERYIDRMDESERSFKTPRCCYGFMQSRGIAYK</sequence>
<dbReference type="PANTHER" id="PTHR46599:SF3">
    <property type="entry name" value="PIGGYBAC TRANSPOSABLE ELEMENT-DERIVED PROTEIN 4"/>
    <property type="match status" value="1"/>
</dbReference>
<comment type="caution">
    <text evidence="4">The sequence shown here is derived from an EMBL/GenBank/DDBJ whole genome shotgun (WGS) entry which is preliminary data.</text>
</comment>
<dbReference type="InterPro" id="IPR012337">
    <property type="entry name" value="RNaseH-like_sf"/>
</dbReference>
<dbReference type="OrthoDB" id="6060914at2759"/>
<name>A0A8S3QTJ9_MYTED</name>
<dbReference type="Proteomes" id="UP000683360">
    <property type="component" value="Unassembled WGS sequence"/>
</dbReference>
<dbReference type="PROSITE" id="PS50879">
    <property type="entry name" value="RNASE_H_1"/>
    <property type="match status" value="1"/>
</dbReference>
<dbReference type="GO" id="GO:0004523">
    <property type="term" value="F:RNA-DNA hybrid ribonuclease activity"/>
    <property type="evidence" value="ECO:0007669"/>
    <property type="project" value="InterPro"/>
</dbReference>
<dbReference type="EMBL" id="CAJPWZ010000708">
    <property type="protein sequence ID" value="CAG2199052.1"/>
    <property type="molecule type" value="Genomic_DNA"/>
</dbReference>
<dbReference type="Pfam" id="PF00075">
    <property type="entry name" value="RNase_H"/>
    <property type="match status" value="1"/>
</dbReference>
<evidence type="ECO:0000256" key="1">
    <source>
        <dbReference type="PROSITE-ProRule" id="PRU00024"/>
    </source>
</evidence>
<dbReference type="SUPFAM" id="SSF57845">
    <property type="entry name" value="B-box zinc-binding domain"/>
    <property type="match status" value="1"/>
</dbReference>
<dbReference type="CDD" id="cd09276">
    <property type="entry name" value="Rnase_HI_RT_non_LTR"/>
    <property type="match status" value="1"/>
</dbReference>
<dbReference type="AlphaFoldDB" id="A0A8S3QTJ9"/>
<evidence type="ECO:0000259" key="3">
    <source>
        <dbReference type="PROSITE" id="PS50879"/>
    </source>
</evidence>
<dbReference type="Pfam" id="PF13843">
    <property type="entry name" value="DDE_Tnp_1_7"/>
    <property type="match status" value="1"/>
</dbReference>
<accession>A0A8S3QTJ9</accession>
<dbReference type="InterPro" id="IPR029526">
    <property type="entry name" value="PGBD"/>
</dbReference>